<feature type="compositionally biased region" description="Polar residues" evidence="2">
    <location>
        <begin position="282"/>
        <end position="292"/>
    </location>
</feature>
<feature type="coiled-coil region" evidence="1">
    <location>
        <begin position="77"/>
        <end position="139"/>
    </location>
</feature>
<proteinExistence type="predicted"/>
<name>V3ZXZ8_LOTGI</name>
<dbReference type="KEGG" id="lgi:LOTGIDRAFT_166384"/>
<feature type="compositionally biased region" description="Polar residues" evidence="2">
    <location>
        <begin position="222"/>
        <end position="246"/>
    </location>
</feature>
<dbReference type="OrthoDB" id="6095319at2759"/>
<feature type="region of interest" description="Disordered" evidence="2">
    <location>
        <begin position="362"/>
        <end position="381"/>
    </location>
</feature>
<dbReference type="EMBL" id="KB202883">
    <property type="protein sequence ID" value="ESO87505.1"/>
    <property type="molecule type" value="Genomic_DNA"/>
</dbReference>
<keyword evidence="1" id="KW-0175">Coiled coil</keyword>
<dbReference type="AlphaFoldDB" id="V3ZXZ8"/>
<dbReference type="InterPro" id="IPR028022">
    <property type="entry name" value="DUF4600"/>
</dbReference>
<dbReference type="Pfam" id="PF15372">
    <property type="entry name" value="DUF4600"/>
    <property type="match status" value="1"/>
</dbReference>
<dbReference type="CTD" id="20240315"/>
<dbReference type="Proteomes" id="UP000030746">
    <property type="component" value="Unassembled WGS sequence"/>
</dbReference>
<dbReference type="GeneID" id="20240315"/>
<feature type="region of interest" description="Disordered" evidence="2">
    <location>
        <begin position="271"/>
        <end position="296"/>
    </location>
</feature>
<feature type="region of interest" description="Disordered" evidence="2">
    <location>
        <begin position="213"/>
        <end position="253"/>
    </location>
</feature>
<accession>V3ZXZ8</accession>
<dbReference type="RefSeq" id="XP_009061702.1">
    <property type="nucleotide sequence ID" value="XM_009063454.1"/>
</dbReference>
<evidence type="ECO:0000256" key="2">
    <source>
        <dbReference type="SAM" id="MobiDB-lite"/>
    </source>
</evidence>
<keyword evidence="4" id="KW-1185">Reference proteome</keyword>
<feature type="region of interest" description="Disordered" evidence="2">
    <location>
        <begin position="400"/>
        <end position="444"/>
    </location>
</feature>
<evidence type="ECO:0000256" key="1">
    <source>
        <dbReference type="SAM" id="Coils"/>
    </source>
</evidence>
<sequence>MHKTEIMTWSTIFAEESGDTEEGIKTQVDRENALKRTILKSIIKWKRIVDEIDGSHAGSNRSENEYRLRFYYQQQYNQLLQTEIDKLKSMRKIAKEDKQHALKIFDTHGSTIPELRTKIREMKREKISLNSSMGMLERQLDKESMEFCKVRQMCDVILNDVLLQHKIKVERQEQVDKEYFLKLRRNLNITLYGAGSDSISCLGLAASRSAVSSRSLASRSSKTNGSVQAKGMQSSKKLSKPKTSIKSGVKGNRNSDKILISRPLSVTRTEISEESQSICSEDFSQTKSSTQPVPEIETTKAEPKTIRKAFNVLRVINAFKHSKKQSNNGSEIECIEDERNSMLKTMIKTKKESMTLLEQNDLPSQRASVRKLPPIPNRKNSDSVFKQNILQNARVTDSKISNRISSRKPKPGNLPSMKKTKTMSKNNLGVDPKKATKRGVLKNT</sequence>
<reference evidence="3 4" key="1">
    <citation type="journal article" date="2013" name="Nature">
        <title>Insights into bilaterian evolution from three spiralian genomes.</title>
        <authorList>
            <person name="Simakov O."/>
            <person name="Marletaz F."/>
            <person name="Cho S.J."/>
            <person name="Edsinger-Gonzales E."/>
            <person name="Havlak P."/>
            <person name="Hellsten U."/>
            <person name="Kuo D.H."/>
            <person name="Larsson T."/>
            <person name="Lv J."/>
            <person name="Arendt D."/>
            <person name="Savage R."/>
            <person name="Osoegawa K."/>
            <person name="de Jong P."/>
            <person name="Grimwood J."/>
            <person name="Chapman J.A."/>
            <person name="Shapiro H."/>
            <person name="Aerts A."/>
            <person name="Otillar R.P."/>
            <person name="Terry A.Y."/>
            <person name="Boore J.L."/>
            <person name="Grigoriev I.V."/>
            <person name="Lindberg D.R."/>
            <person name="Seaver E.C."/>
            <person name="Weisblat D.A."/>
            <person name="Putnam N.H."/>
            <person name="Rokhsar D.S."/>
        </authorList>
    </citation>
    <scope>NUCLEOTIDE SEQUENCE [LARGE SCALE GENOMIC DNA]</scope>
</reference>
<organism evidence="3 4">
    <name type="scientific">Lottia gigantea</name>
    <name type="common">Giant owl limpet</name>
    <dbReference type="NCBI Taxonomy" id="225164"/>
    <lineage>
        <taxon>Eukaryota</taxon>
        <taxon>Metazoa</taxon>
        <taxon>Spiralia</taxon>
        <taxon>Lophotrochozoa</taxon>
        <taxon>Mollusca</taxon>
        <taxon>Gastropoda</taxon>
        <taxon>Patellogastropoda</taxon>
        <taxon>Lottioidea</taxon>
        <taxon>Lottiidae</taxon>
        <taxon>Lottia</taxon>
    </lineage>
</organism>
<protein>
    <submittedName>
        <fullName evidence="3">Uncharacterized protein</fullName>
    </submittedName>
</protein>
<evidence type="ECO:0000313" key="4">
    <source>
        <dbReference type="Proteomes" id="UP000030746"/>
    </source>
</evidence>
<dbReference type="HOGENOM" id="CLU_617202_0_0_1"/>
<feature type="compositionally biased region" description="Basic residues" evidence="2">
    <location>
        <begin position="435"/>
        <end position="444"/>
    </location>
</feature>
<evidence type="ECO:0000313" key="3">
    <source>
        <dbReference type="EMBL" id="ESO87505.1"/>
    </source>
</evidence>
<gene>
    <name evidence="3" type="ORF">LOTGIDRAFT_166384</name>
</gene>